<dbReference type="InterPro" id="IPR016181">
    <property type="entry name" value="Acyl_CoA_acyltransferase"/>
</dbReference>
<reference evidence="5" key="1">
    <citation type="journal article" date="2019" name="Int. J. Syst. Evol. Microbiol.">
        <title>The Global Catalogue of Microorganisms (GCM) 10K type strain sequencing project: providing services to taxonomists for standard genome sequencing and annotation.</title>
        <authorList>
            <consortium name="The Broad Institute Genomics Platform"/>
            <consortium name="The Broad Institute Genome Sequencing Center for Infectious Disease"/>
            <person name="Wu L."/>
            <person name="Ma J."/>
        </authorList>
    </citation>
    <scope>NUCLEOTIDE SEQUENCE [LARGE SCALE GENOMIC DNA]</scope>
    <source>
        <strain evidence="5">CGMCC 1.18437</strain>
    </source>
</reference>
<proteinExistence type="predicted"/>
<name>A0ABQ3JV70_9DEIO</name>
<evidence type="ECO:0000313" key="5">
    <source>
        <dbReference type="Proteomes" id="UP000619376"/>
    </source>
</evidence>
<dbReference type="Proteomes" id="UP000619376">
    <property type="component" value="Unassembled WGS sequence"/>
</dbReference>
<dbReference type="SUPFAM" id="SSF55729">
    <property type="entry name" value="Acyl-CoA N-acyltransferases (Nat)"/>
    <property type="match status" value="2"/>
</dbReference>
<dbReference type="PANTHER" id="PTHR43877">
    <property type="entry name" value="AMINOALKYLPHOSPHONATE N-ACETYLTRANSFERASE-RELATED-RELATED"/>
    <property type="match status" value="1"/>
</dbReference>
<sequence>MDRQDRRKPDDGCLSPPGVLHFRMAEPTSPPATLLPLPDDVQLRPVTPDDFPALAAFLTAAHPDHPLAAADLERHATFRLPDEPHWHVLAQRGGTLVGMAEAGVPRMDGHPGWIQVTATVNPPDTALMGALLDQAEARALAFGARTLTTGAREGWWEVPLLEARGYAVHDRMWPSVLDLTTLDDGRFRAFEERAAASGATLRTLPDLGDIHTDGAMQRRLYDLVAALLRDVPSATPVSVWPFETWQRRFLSGLKHPEGVFVAVAPDGGWVGVSELHMPMPARPGTLMIGLTGVLPAWRRRGLAYALKLAAARAGHARGYTKVFTGNHSRNAPMLAINEAMGFVREPARLTLTREVEGATG</sequence>
<evidence type="ECO:0000256" key="1">
    <source>
        <dbReference type="ARBA" id="ARBA00022679"/>
    </source>
</evidence>
<keyword evidence="5" id="KW-1185">Reference proteome</keyword>
<organism evidence="4 5">
    <name type="scientific">Deinococcus metalli</name>
    <dbReference type="NCBI Taxonomy" id="1141878"/>
    <lineage>
        <taxon>Bacteria</taxon>
        <taxon>Thermotogati</taxon>
        <taxon>Deinococcota</taxon>
        <taxon>Deinococci</taxon>
        <taxon>Deinococcales</taxon>
        <taxon>Deinococcaceae</taxon>
        <taxon>Deinococcus</taxon>
    </lineage>
</organism>
<dbReference type="Gene3D" id="3.40.630.30">
    <property type="match status" value="1"/>
</dbReference>
<dbReference type="InterPro" id="IPR000182">
    <property type="entry name" value="GNAT_dom"/>
</dbReference>
<dbReference type="PANTHER" id="PTHR43877:SF1">
    <property type="entry name" value="ACETYLTRANSFERASE"/>
    <property type="match status" value="1"/>
</dbReference>
<accession>A0ABQ3JV70</accession>
<feature type="domain" description="N-acetyltransferase" evidence="3">
    <location>
        <begin position="221"/>
        <end position="360"/>
    </location>
</feature>
<protein>
    <submittedName>
        <fullName evidence="4">Phosphinothricin acetyltransferase</fullName>
    </submittedName>
</protein>
<evidence type="ECO:0000259" key="3">
    <source>
        <dbReference type="PROSITE" id="PS51186"/>
    </source>
</evidence>
<evidence type="ECO:0000313" key="4">
    <source>
        <dbReference type="EMBL" id="GHF49312.1"/>
    </source>
</evidence>
<keyword evidence="1" id="KW-0808">Transferase</keyword>
<evidence type="ECO:0000256" key="2">
    <source>
        <dbReference type="ARBA" id="ARBA00023315"/>
    </source>
</evidence>
<dbReference type="PROSITE" id="PS51186">
    <property type="entry name" value="GNAT"/>
    <property type="match status" value="1"/>
</dbReference>
<dbReference type="EMBL" id="BNAJ01000006">
    <property type="protein sequence ID" value="GHF49312.1"/>
    <property type="molecule type" value="Genomic_DNA"/>
</dbReference>
<dbReference type="Pfam" id="PF00583">
    <property type="entry name" value="Acetyltransf_1"/>
    <property type="match status" value="1"/>
</dbReference>
<gene>
    <name evidence="4" type="ORF">GCM10017781_27250</name>
</gene>
<dbReference type="InterPro" id="IPR050832">
    <property type="entry name" value="Bact_Acetyltransf"/>
</dbReference>
<keyword evidence="2" id="KW-0012">Acyltransferase</keyword>
<comment type="caution">
    <text evidence="4">The sequence shown here is derived from an EMBL/GenBank/DDBJ whole genome shotgun (WGS) entry which is preliminary data.</text>
</comment>